<protein>
    <recommendedName>
        <fullName evidence="3">C2 domain-containing protein</fullName>
    </recommendedName>
</protein>
<dbReference type="InterPro" id="IPR040426">
    <property type="entry name" value="C05B5.4-like"/>
</dbReference>
<proteinExistence type="predicted"/>
<dbReference type="Pfam" id="PF25330">
    <property type="entry name" value="C2_nem"/>
    <property type="match status" value="1"/>
</dbReference>
<reference evidence="5" key="1">
    <citation type="submission" date="2022-11" db="UniProtKB">
        <authorList>
            <consortium name="WormBaseParasite"/>
        </authorList>
    </citation>
    <scope>IDENTIFICATION</scope>
</reference>
<evidence type="ECO:0000256" key="2">
    <source>
        <dbReference type="SAM" id="Phobius"/>
    </source>
</evidence>
<feature type="compositionally biased region" description="Low complexity" evidence="1">
    <location>
        <begin position="269"/>
        <end position="283"/>
    </location>
</feature>
<dbReference type="Proteomes" id="UP000887540">
    <property type="component" value="Unplaced"/>
</dbReference>
<organism evidence="4 5">
    <name type="scientific">Acrobeloides nanus</name>
    <dbReference type="NCBI Taxonomy" id="290746"/>
    <lineage>
        <taxon>Eukaryota</taxon>
        <taxon>Metazoa</taxon>
        <taxon>Ecdysozoa</taxon>
        <taxon>Nematoda</taxon>
        <taxon>Chromadorea</taxon>
        <taxon>Rhabditida</taxon>
        <taxon>Tylenchina</taxon>
        <taxon>Cephalobomorpha</taxon>
        <taxon>Cephaloboidea</taxon>
        <taxon>Cephalobidae</taxon>
        <taxon>Acrobeloides</taxon>
    </lineage>
</organism>
<keyword evidence="2" id="KW-0472">Membrane</keyword>
<dbReference type="PANTHER" id="PTHR38626">
    <property type="entry name" value="SKN-1 DEPENDENT ZYGOTIC TRANSCRIPT-RELATED"/>
    <property type="match status" value="1"/>
</dbReference>
<evidence type="ECO:0000259" key="3">
    <source>
        <dbReference type="Pfam" id="PF25330"/>
    </source>
</evidence>
<dbReference type="InterPro" id="IPR057569">
    <property type="entry name" value="C2_nem"/>
</dbReference>
<evidence type="ECO:0000256" key="1">
    <source>
        <dbReference type="SAM" id="MobiDB-lite"/>
    </source>
</evidence>
<dbReference type="PANTHER" id="PTHR38626:SF3">
    <property type="entry name" value="PROTEIN CBG09935"/>
    <property type="match status" value="1"/>
</dbReference>
<accession>A0A914CNV2</accession>
<sequence length="332" mass="37592">MSHLINTMTSPIRENMQINWPVSEDIVHDQARSFVTHWTKGSPEEVSLTCQIVGTDPTFGFARVCDETQPVKIFKQTAQHQQAFLRARREDNTHSPNHPLDEPRMIVEVRGKCFNATLAVQKHTQRCPWCPDPSLHIHLAGPPDAETRLANPGFFDQFHSQDQFVQMCVFIGLAVITVITSTACGCLLVMYIKQKKQRKNLHKGRHSTSKHSLHYSNLKQNGLPNGQYHQIIEPLKGKVVLDRVHRDDTRYETPWESKYRPLPFLLSSSSTSSDQKSNSTTTSPLDSSSALGSVYDRTTPGRLIIDHGGHMDDNPNCHYVSACTMNRRLENV</sequence>
<feature type="domain" description="C2" evidence="3">
    <location>
        <begin position="8"/>
        <end position="126"/>
    </location>
</feature>
<evidence type="ECO:0000313" key="4">
    <source>
        <dbReference type="Proteomes" id="UP000887540"/>
    </source>
</evidence>
<feature type="transmembrane region" description="Helical" evidence="2">
    <location>
        <begin position="169"/>
        <end position="192"/>
    </location>
</feature>
<dbReference type="WBParaSite" id="ACRNAN_scaffold1230.g16054.t1">
    <property type="protein sequence ID" value="ACRNAN_scaffold1230.g16054.t1"/>
    <property type="gene ID" value="ACRNAN_scaffold1230.g16054"/>
</dbReference>
<name>A0A914CNV2_9BILA</name>
<keyword evidence="4" id="KW-1185">Reference proteome</keyword>
<evidence type="ECO:0000313" key="5">
    <source>
        <dbReference type="WBParaSite" id="ACRNAN_scaffold1230.g16054.t1"/>
    </source>
</evidence>
<keyword evidence="2" id="KW-1133">Transmembrane helix</keyword>
<feature type="region of interest" description="Disordered" evidence="1">
    <location>
        <begin position="269"/>
        <end position="293"/>
    </location>
</feature>
<dbReference type="AlphaFoldDB" id="A0A914CNV2"/>
<keyword evidence="2" id="KW-0812">Transmembrane</keyword>